<dbReference type="EMBL" id="CP049055">
    <property type="protein sequence ID" value="QII13769.1"/>
    <property type="molecule type" value="Genomic_DNA"/>
</dbReference>
<evidence type="ECO:0000313" key="2">
    <source>
        <dbReference type="Proteomes" id="UP000501926"/>
    </source>
</evidence>
<evidence type="ECO:0000313" key="1">
    <source>
        <dbReference type="EMBL" id="QII13769.1"/>
    </source>
</evidence>
<name>A0A6G7GWX5_KUEST</name>
<dbReference type="AlphaFoldDB" id="A0A6G7GWX5"/>
<sequence>MTWSLLKIMALGYVATGSMNAQDAESVAGSIKAKGCILSVHGK</sequence>
<dbReference type="Proteomes" id="UP000501926">
    <property type="component" value="Chromosome"/>
</dbReference>
<accession>A0A6G7GWX5</accession>
<gene>
    <name evidence="1" type="ORF">KsCSTR_43900</name>
</gene>
<reference evidence="1 2" key="1">
    <citation type="submission" date="2020-02" db="EMBL/GenBank/DDBJ databases">
        <title>Newly sequenced genome of strain CSTR1 showed variability in Candidatus Kuenenia stuttgartiensis genomes.</title>
        <authorList>
            <person name="Ding C."/>
            <person name="Adrian L."/>
        </authorList>
    </citation>
    <scope>NUCLEOTIDE SEQUENCE [LARGE SCALE GENOMIC DNA]</scope>
    <source>
        <strain evidence="1 2">CSTR1</strain>
    </source>
</reference>
<proteinExistence type="predicted"/>
<organism evidence="1 2">
    <name type="scientific">Kuenenia stuttgartiensis</name>
    <dbReference type="NCBI Taxonomy" id="174633"/>
    <lineage>
        <taxon>Bacteria</taxon>
        <taxon>Pseudomonadati</taxon>
        <taxon>Planctomycetota</taxon>
        <taxon>Candidatus Brocadiia</taxon>
        <taxon>Candidatus Brocadiales</taxon>
        <taxon>Candidatus Brocadiaceae</taxon>
        <taxon>Candidatus Kuenenia</taxon>
    </lineage>
</organism>
<protein>
    <submittedName>
        <fullName evidence="1">Uncharacterized protein</fullName>
    </submittedName>
</protein>